<comment type="caution">
    <text evidence="2">The sequence shown here is derived from an EMBL/GenBank/DDBJ whole genome shotgun (WGS) entry which is preliminary data.</text>
</comment>
<sequence>MDTLVERCCGLDVHKDTVVACVRTPGEGGKRNQEVRTFGTTTASLLSLRDWLVELRVSLVGMESTGVYWKPVYYVLEDGLECWLLNARHLRNVPGR</sequence>
<dbReference type="GO" id="GO:0006313">
    <property type="term" value="P:DNA transposition"/>
    <property type="evidence" value="ECO:0007669"/>
    <property type="project" value="InterPro"/>
</dbReference>
<reference evidence="2" key="1">
    <citation type="submission" date="2013-08" db="EMBL/GenBank/DDBJ databases">
        <authorList>
            <person name="Mendez C."/>
            <person name="Richter M."/>
            <person name="Ferrer M."/>
            <person name="Sanchez J."/>
        </authorList>
    </citation>
    <scope>NUCLEOTIDE SEQUENCE</scope>
</reference>
<feature type="domain" description="Transposase IS110-like N-terminal" evidence="1">
    <location>
        <begin position="9"/>
        <end position="93"/>
    </location>
</feature>
<dbReference type="GO" id="GO:0003677">
    <property type="term" value="F:DNA binding"/>
    <property type="evidence" value="ECO:0007669"/>
    <property type="project" value="InterPro"/>
</dbReference>
<dbReference type="AlphaFoldDB" id="T1BKP5"/>
<dbReference type="GO" id="GO:0004803">
    <property type="term" value="F:transposase activity"/>
    <property type="evidence" value="ECO:0007669"/>
    <property type="project" value="InterPro"/>
</dbReference>
<evidence type="ECO:0000259" key="1">
    <source>
        <dbReference type="Pfam" id="PF01548"/>
    </source>
</evidence>
<dbReference type="EMBL" id="AUZY01003171">
    <property type="protein sequence ID" value="EQD70357.1"/>
    <property type="molecule type" value="Genomic_DNA"/>
</dbReference>
<evidence type="ECO:0000313" key="2">
    <source>
        <dbReference type="EMBL" id="EQD70357.1"/>
    </source>
</evidence>
<name>T1BKP5_9ZZZZ</name>
<gene>
    <name evidence="2" type="ORF">B1B_05056</name>
</gene>
<organism evidence="2">
    <name type="scientific">mine drainage metagenome</name>
    <dbReference type="NCBI Taxonomy" id="410659"/>
    <lineage>
        <taxon>unclassified sequences</taxon>
        <taxon>metagenomes</taxon>
        <taxon>ecological metagenomes</taxon>
    </lineage>
</organism>
<dbReference type="InterPro" id="IPR047650">
    <property type="entry name" value="Transpos_IS110"/>
</dbReference>
<accession>T1BKP5</accession>
<feature type="non-terminal residue" evidence="2">
    <location>
        <position position="96"/>
    </location>
</feature>
<dbReference type="Pfam" id="PF01548">
    <property type="entry name" value="DEDD_Tnp_IS110"/>
    <property type="match status" value="1"/>
</dbReference>
<dbReference type="InterPro" id="IPR002525">
    <property type="entry name" value="Transp_IS110-like_N"/>
</dbReference>
<dbReference type="PANTHER" id="PTHR33055">
    <property type="entry name" value="TRANSPOSASE FOR INSERTION SEQUENCE ELEMENT IS1111A"/>
    <property type="match status" value="1"/>
</dbReference>
<proteinExistence type="predicted"/>
<reference evidence="2" key="2">
    <citation type="journal article" date="2014" name="ISME J.">
        <title>Microbial stratification in low pH oxic and suboxic macroscopic growths along an acid mine drainage.</title>
        <authorList>
            <person name="Mendez-Garcia C."/>
            <person name="Mesa V."/>
            <person name="Sprenger R.R."/>
            <person name="Richter M."/>
            <person name="Diez M.S."/>
            <person name="Solano J."/>
            <person name="Bargiela R."/>
            <person name="Golyshina O.V."/>
            <person name="Manteca A."/>
            <person name="Ramos J.L."/>
            <person name="Gallego J.R."/>
            <person name="Llorente I."/>
            <person name="Martins Dos Santos V.A."/>
            <person name="Jensen O.N."/>
            <person name="Pelaez A.I."/>
            <person name="Sanchez J."/>
            <person name="Ferrer M."/>
        </authorList>
    </citation>
    <scope>NUCLEOTIDE SEQUENCE</scope>
</reference>
<protein>
    <submittedName>
        <fullName evidence="2">Transposase IS116/IS110/IS902 family protein</fullName>
    </submittedName>
</protein>